<feature type="binding site" evidence="4">
    <location>
        <position position="21"/>
    </location>
    <ligand>
        <name>Zn(2+)</name>
        <dbReference type="ChEBI" id="CHEBI:29105"/>
    </ligand>
</feature>
<dbReference type="Proteomes" id="UP000436181">
    <property type="component" value="Unassembled WGS sequence"/>
</dbReference>
<feature type="binding site" evidence="4">
    <location>
        <position position="18"/>
    </location>
    <ligand>
        <name>Zn(2+)</name>
        <dbReference type="ChEBI" id="CHEBI:29105"/>
    </ligand>
</feature>
<proteinExistence type="inferred from homology"/>
<accession>A0ABQ6VFH8</accession>
<comment type="similarity">
    <text evidence="4">Belongs to the MshB deacetylase family.</text>
</comment>
<evidence type="ECO:0000313" key="6">
    <source>
        <dbReference type="Proteomes" id="UP000436181"/>
    </source>
</evidence>
<dbReference type="PANTHER" id="PTHR12993">
    <property type="entry name" value="N-ACETYLGLUCOSAMINYL-PHOSPHATIDYLINOSITOL DE-N-ACETYLASE-RELATED"/>
    <property type="match status" value="1"/>
</dbReference>
<organism evidence="5 6">
    <name type="scientific">Corynebacterium zhongnanshanii</name>
    <dbReference type="NCBI Taxonomy" id="2768834"/>
    <lineage>
        <taxon>Bacteria</taxon>
        <taxon>Bacillati</taxon>
        <taxon>Actinomycetota</taxon>
        <taxon>Actinomycetes</taxon>
        <taxon>Mycobacteriales</taxon>
        <taxon>Corynebacteriaceae</taxon>
        <taxon>Corynebacterium</taxon>
    </lineage>
</organism>
<dbReference type="HAMAP" id="MF_01696">
    <property type="entry name" value="MshB"/>
    <property type="match status" value="1"/>
</dbReference>
<evidence type="ECO:0000313" key="5">
    <source>
        <dbReference type="EMBL" id="KAB3523169.1"/>
    </source>
</evidence>
<evidence type="ECO:0000256" key="4">
    <source>
        <dbReference type="HAMAP-Rule" id="MF_01696"/>
    </source>
</evidence>
<gene>
    <name evidence="4 5" type="primary">mshB</name>
    <name evidence="5" type="ORF">F8377_03210</name>
</gene>
<evidence type="ECO:0000256" key="2">
    <source>
        <dbReference type="ARBA" id="ARBA00022801"/>
    </source>
</evidence>
<dbReference type="GO" id="GO:0035595">
    <property type="term" value="F:N-acetylglucosaminylinositol deacetylase activity"/>
    <property type="evidence" value="ECO:0007669"/>
    <property type="project" value="UniProtKB-EC"/>
</dbReference>
<dbReference type="InterPro" id="IPR003737">
    <property type="entry name" value="GlcNAc_PI_deacetylase-related"/>
</dbReference>
<comment type="function">
    <text evidence="4">Catalyzes the deacetylation of 1D-myo-inositol 2-acetamido-2-deoxy-alpha-D-glucopyranoside (GlcNAc-Ins) in the mycothiol biosynthesis pathway.</text>
</comment>
<dbReference type="RefSeq" id="WP_151843947.1">
    <property type="nucleotide sequence ID" value="NZ_WBZJ01000001.1"/>
</dbReference>
<dbReference type="InterPro" id="IPR017810">
    <property type="entry name" value="Mycothiol_biosynthesis_MshB"/>
</dbReference>
<protein>
    <recommendedName>
        <fullName evidence="4">1D-myo-inositol 2-acetamido-2-deoxy-alpha-D-glucopyranoside deacetylase</fullName>
        <shortName evidence="4">GlcNAc-Ins deacetylase</shortName>
        <ecNumber evidence="4">3.5.1.103</ecNumber>
    </recommendedName>
    <alternativeName>
        <fullName evidence="4">N-acetyl-1-D-myo-inositol-2-amino-2-deoxy-alpha-D-glucopyranoside deacetylase</fullName>
    </alternativeName>
</protein>
<reference evidence="5 6" key="1">
    <citation type="submission" date="2019-10" db="EMBL/GenBank/DDBJ databases">
        <title>Corynebacterium sp novel species isolated from the respiratory tract of Marmot.</title>
        <authorList>
            <person name="Zhang G."/>
        </authorList>
    </citation>
    <scope>NUCLEOTIDE SEQUENCE [LARGE SCALE GENOMIC DNA]</scope>
    <source>
        <strain evidence="5 6">336</strain>
    </source>
</reference>
<comment type="caution">
    <text evidence="5">The sequence shown here is derived from an EMBL/GenBank/DDBJ whole genome shotgun (WGS) entry which is preliminary data.</text>
</comment>
<keyword evidence="6" id="KW-1185">Reference proteome</keyword>
<dbReference type="NCBIfam" id="TIGR03445">
    <property type="entry name" value="mycothiol_MshB"/>
    <property type="match status" value="1"/>
</dbReference>
<dbReference type="Gene3D" id="3.40.50.10320">
    <property type="entry name" value="LmbE-like"/>
    <property type="match status" value="1"/>
</dbReference>
<dbReference type="SUPFAM" id="SSF102588">
    <property type="entry name" value="LmbE-like"/>
    <property type="match status" value="1"/>
</dbReference>
<dbReference type="EMBL" id="WBZJ01000001">
    <property type="protein sequence ID" value="KAB3523169.1"/>
    <property type="molecule type" value="Genomic_DNA"/>
</dbReference>
<keyword evidence="1 4" id="KW-0479">Metal-binding</keyword>
<dbReference type="InterPro" id="IPR024078">
    <property type="entry name" value="LmbE-like_dom_sf"/>
</dbReference>
<dbReference type="Pfam" id="PF02585">
    <property type="entry name" value="PIG-L"/>
    <property type="match status" value="1"/>
</dbReference>
<evidence type="ECO:0000256" key="1">
    <source>
        <dbReference type="ARBA" id="ARBA00022723"/>
    </source>
</evidence>
<evidence type="ECO:0000256" key="3">
    <source>
        <dbReference type="ARBA" id="ARBA00022833"/>
    </source>
</evidence>
<dbReference type="EC" id="3.5.1.103" evidence="4"/>
<comment type="cofactor">
    <cofactor evidence="4">
        <name>Zn(2+)</name>
        <dbReference type="ChEBI" id="CHEBI:29105"/>
    </cofactor>
    <text evidence="4">Binds 1 zinc ion per subunit.</text>
</comment>
<keyword evidence="3 4" id="KW-0862">Zinc</keyword>
<feature type="binding site" evidence="4">
    <location>
        <position position="160"/>
    </location>
    <ligand>
        <name>Zn(2+)</name>
        <dbReference type="ChEBI" id="CHEBI:29105"/>
    </ligand>
</feature>
<name>A0ABQ6VFH8_9CORY</name>
<comment type="catalytic activity">
    <reaction evidence="4">
        <text>1D-myo-inositol 2-acetamido-2-deoxy-alpha-D-glucopyranoside + H2O = 1D-myo-inositol 2-amino-2-deoxy-alpha-D-glucopyranoside + acetate</text>
        <dbReference type="Rhea" id="RHEA:26180"/>
        <dbReference type="ChEBI" id="CHEBI:15377"/>
        <dbReference type="ChEBI" id="CHEBI:30089"/>
        <dbReference type="ChEBI" id="CHEBI:52442"/>
        <dbReference type="ChEBI" id="CHEBI:58886"/>
        <dbReference type="EC" id="3.5.1.103"/>
    </reaction>
</comment>
<keyword evidence="2 4" id="KW-0378">Hydrolase</keyword>
<dbReference type="PANTHER" id="PTHR12993:SF26">
    <property type="entry name" value="1D-MYO-INOSITOL 2-ACETAMIDO-2-DEOXY-ALPHA-D-GLUCOPYRANOSIDE DEACETYLASE"/>
    <property type="match status" value="1"/>
</dbReference>
<sequence>MTGTDNGSTPTIVAVHAHPDDEAIWTGLALAKAVRLGAKVINVTCTLGEEGEVIGDELARLVTDAQRPDGTGLLGGYRIAELQRALTSLGIDAGPVFLGGVGRWRDSGMEGTPSIEHPRAFAHVDNFDEEVQQLAQLLEELRPDIVITYATDGGYGHPDHKRAHRVTHAAVERLEAVMKPRQILWCVSDRQAIDDGLAGVSGSEIPEGWRFGEVAAADHSEVDFTIHGTSQDVAAKAAAMADHATQVVVDGPVFALSNQIVQPLLDTEAYTVAFTAPGEDRDYAQRFFEGEAATDKTAETVTGFMTESDEF</sequence>